<accession>A0A2P2NTQ4</accession>
<proteinExistence type="predicted"/>
<dbReference type="AlphaFoldDB" id="A0A2P2NTQ4"/>
<keyword evidence="1" id="KW-0808">Transferase</keyword>
<keyword evidence="1" id="KW-0418">Kinase</keyword>
<dbReference type="GO" id="GO:0016301">
    <property type="term" value="F:kinase activity"/>
    <property type="evidence" value="ECO:0007669"/>
    <property type="project" value="UniProtKB-KW"/>
</dbReference>
<name>A0A2P2NTQ4_RHIMU</name>
<evidence type="ECO:0000313" key="1">
    <source>
        <dbReference type="EMBL" id="MBX45813.1"/>
    </source>
</evidence>
<sequence length="44" mass="4919">MIVNRFLNSNPIFESLNLLRHEIKVVGPGVKSSHSFLLPSCPVQ</sequence>
<dbReference type="EMBL" id="GGEC01065329">
    <property type="protein sequence ID" value="MBX45813.1"/>
    <property type="molecule type" value="Transcribed_RNA"/>
</dbReference>
<reference evidence="1" key="1">
    <citation type="submission" date="2018-02" db="EMBL/GenBank/DDBJ databases">
        <title>Rhizophora mucronata_Transcriptome.</title>
        <authorList>
            <person name="Meera S.P."/>
            <person name="Sreeshan A."/>
            <person name="Augustine A."/>
        </authorList>
    </citation>
    <scope>NUCLEOTIDE SEQUENCE</scope>
    <source>
        <tissue evidence="1">Leaf</tissue>
    </source>
</reference>
<protein>
    <submittedName>
        <fullName evidence="1">Phosphoribulokinase</fullName>
    </submittedName>
</protein>
<organism evidence="1">
    <name type="scientific">Rhizophora mucronata</name>
    <name type="common">Asiatic mangrove</name>
    <dbReference type="NCBI Taxonomy" id="61149"/>
    <lineage>
        <taxon>Eukaryota</taxon>
        <taxon>Viridiplantae</taxon>
        <taxon>Streptophyta</taxon>
        <taxon>Embryophyta</taxon>
        <taxon>Tracheophyta</taxon>
        <taxon>Spermatophyta</taxon>
        <taxon>Magnoliopsida</taxon>
        <taxon>eudicotyledons</taxon>
        <taxon>Gunneridae</taxon>
        <taxon>Pentapetalae</taxon>
        <taxon>rosids</taxon>
        <taxon>fabids</taxon>
        <taxon>Malpighiales</taxon>
        <taxon>Rhizophoraceae</taxon>
        <taxon>Rhizophora</taxon>
    </lineage>
</organism>